<keyword evidence="3" id="KW-1185">Reference proteome</keyword>
<gene>
    <name evidence="2" type="ORF">QR674_05705</name>
</gene>
<evidence type="ECO:0000256" key="1">
    <source>
        <dbReference type="SAM" id="Phobius"/>
    </source>
</evidence>
<proteinExistence type="predicted"/>
<feature type="transmembrane region" description="Helical" evidence="1">
    <location>
        <begin position="16"/>
        <end position="34"/>
    </location>
</feature>
<protein>
    <submittedName>
        <fullName evidence="2">Uncharacterized protein</fullName>
    </submittedName>
</protein>
<evidence type="ECO:0000313" key="3">
    <source>
        <dbReference type="Proteomes" id="UP001278188"/>
    </source>
</evidence>
<keyword evidence="1" id="KW-0472">Membrane</keyword>
<organism evidence="2 3">
    <name type="scientific">Acinetobacter chinensis</name>
    <dbReference type="NCBI Taxonomy" id="2004650"/>
    <lineage>
        <taxon>Bacteria</taxon>
        <taxon>Pseudomonadati</taxon>
        <taxon>Pseudomonadota</taxon>
        <taxon>Gammaproteobacteria</taxon>
        <taxon>Moraxellales</taxon>
        <taxon>Moraxellaceae</taxon>
        <taxon>Acinetobacter</taxon>
    </lineage>
</organism>
<reference evidence="2 3" key="1">
    <citation type="submission" date="2023-06" db="EMBL/GenBank/DDBJ databases">
        <title>Genomic Analysis of Acinetobacter Strains Recovered from South Australian Aquatic Samples provides Insights into the Circulation of Antibiotic Resistance determinants in the Environment.</title>
        <authorList>
            <person name="Tobin L."/>
            <person name="Jarocki V.M."/>
            <person name="Kenyon J."/>
            <person name="Drigo B."/>
            <person name="Donner E."/>
            <person name="Djordjevic S.P."/>
            <person name="Hamidian M."/>
        </authorList>
    </citation>
    <scope>NUCLEOTIDE SEQUENCE [LARGE SCALE GENOMIC DNA]</scope>
    <source>
        <strain evidence="2 3">SAAc652</strain>
    </source>
</reference>
<keyword evidence="1" id="KW-0812">Transmembrane</keyword>
<dbReference type="Proteomes" id="UP001278188">
    <property type="component" value="Unassembled WGS sequence"/>
</dbReference>
<dbReference type="EMBL" id="JASVDY010000001">
    <property type="protein sequence ID" value="MDV2468474.1"/>
    <property type="molecule type" value="Genomic_DNA"/>
</dbReference>
<keyword evidence="1" id="KW-1133">Transmembrane helix</keyword>
<evidence type="ECO:0000313" key="2">
    <source>
        <dbReference type="EMBL" id="MDV2468474.1"/>
    </source>
</evidence>
<comment type="caution">
    <text evidence="2">The sequence shown here is derived from an EMBL/GenBank/DDBJ whole genome shotgun (WGS) entry which is preliminary data.</text>
</comment>
<name>A0ABU3WDJ0_9GAMM</name>
<accession>A0ABU3WDJ0</accession>
<sequence length="37" mass="4240">MDIFKFLKSFNTSGTYLAFASMLLLSLVVYFYLINPA</sequence>